<proteinExistence type="predicted"/>
<accession>A0A7T4WGQ3</accession>
<dbReference type="SUPFAM" id="SSF141130">
    <property type="entry name" value="Acetamidase/Formamidase-like"/>
    <property type="match status" value="1"/>
</dbReference>
<dbReference type="PANTHER" id="PTHR31891">
    <property type="entry name" value="FORMAMIDASE C869.04-RELATED"/>
    <property type="match status" value="1"/>
</dbReference>
<dbReference type="Gene3D" id="2.60.120.580">
    <property type="entry name" value="Acetamidase/Formamidase-like domains"/>
    <property type="match status" value="2"/>
</dbReference>
<dbReference type="PANTHER" id="PTHR31891:SF1">
    <property type="entry name" value="FORMAMIDASE C869.04-RELATED"/>
    <property type="match status" value="1"/>
</dbReference>
<evidence type="ECO:0000313" key="1">
    <source>
        <dbReference type="EMBL" id="QQD74165.1"/>
    </source>
</evidence>
<gene>
    <name evidence="1" type="ORF">H2515_03525</name>
</gene>
<dbReference type="EMBL" id="CP059488">
    <property type="protein sequence ID" value="QQD74165.1"/>
    <property type="molecule type" value="Genomic_DNA"/>
</dbReference>
<dbReference type="Proteomes" id="UP000595420">
    <property type="component" value="Chromosome"/>
</dbReference>
<evidence type="ECO:0000313" key="2">
    <source>
        <dbReference type="Proteomes" id="UP000595420"/>
    </source>
</evidence>
<name>A0A7T4WGQ3_9PROT</name>
<dbReference type="InterPro" id="IPR004304">
    <property type="entry name" value="FmdA_AmdA"/>
</dbReference>
<dbReference type="Pfam" id="PF03069">
    <property type="entry name" value="FmdA_AmdA"/>
    <property type="match status" value="2"/>
</dbReference>
<dbReference type="GO" id="GO:0016811">
    <property type="term" value="F:hydrolase activity, acting on carbon-nitrogen (but not peptide) bonds, in linear amides"/>
    <property type="evidence" value="ECO:0007669"/>
    <property type="project" value="InterPro"/>
</dbReference>
<dbReference type="Gene3D" id="3.10.28.20">
    <property type="entry name" value="Acetamidase/Formamidase-like domains"/>
    <property type="match status" value="1"/>
</dbReference>
<protein>
    <submittedName>
        <fullName evidence="1">Acetamidase/formamidase family protein</fullName>
    </submittedName>
</protein>
<dbReference type="AlphaFoldDB" id="A0A7T4WGQ3"/>
<organism evidence="1 2">
    <name type="scientific">Acidithiobacillus ferrivorans</name>
    <dbReference type="NCBI Taxonomy" id="160808"/>
    <lineage>
        <taxon>Bacteria</taxon>
        <taxon>Pseudomonadati</taxon>
        <taxon>Pseudomonadota</taxon>
        <taxon>Acidithiobacillia</taxon>
        <taxon>Acidithiobacillales</taxon>
        <taxon>Acidithiobacillaceae</taxon>
        <taxon>Acidithiobacillus</taxon>
    </lineage>
</organism>
<reference evidence="1 2" key="1">
    <citation type="submission" date="2020-07" db="EMBL/GenBank/DDBJ databases">
        <title>Complete genome sequence analysis of Acidithiobacillus ferrivorans XJFY6S-08 reveals extreme environmental adaptation to alpine acid mine drainage.</title>
        <authorList>
            <person name="Yan L."/>
            <person name="Ni Y."/>
        </authorList>
    </citation>
    <scope>NUCLEOTIDE SEQUENCE [LARGE SCALE GENOMIC DNA]</scope>
    <source>
        <strain evidence="1 2">XJFY6S-08</strain>
    </source>
</reference>
<sequence length="344" mass="38035">MLYKIVATPKNVHWGYFDASLSPVQIVKDGDIIMMEAITHHAGDAPNLMMDKGIEKIFTDIPIEDRNPGVHIMTGPLYVQGAKPGDMLEVEFLAMDVRNPYGSNYAAPWGYLYEETDRSERVTIYRADTANMFVRAVYAYDYPDEYSYPGKIVNDACCCHEAACEGIAVTMAHHLGTAGVAPDLPGRISTIPPGAHGGNIDNWRIGAGSKMFYPVFVDGALFSIGDPHISQGDGELNGTAIEASLDVVIRVKVRRDFYFPTPLLETSNEWLVHGFDVDLNAAMRNTAADTLRFLTKIKKLTRNDAYSIASIACNFGITQVVDDKKGVHSIIPKSMFRPDIIKFF</sequence>